<keyword evidence="3" id="KW-0436">Ligase</keyword>
<protein>
    <submittedName>
        <fullName evidence="3">Fatty-acid--CoA ligase FadD5</fullName>
    </submittedName>
</protein>
<dbReference type="Pfam" id="PF13193">
    <property type="entry name" value="AMP-binding_C"/>
    <property type="match status" value="1"/>
</dbReference>
<reference evidence="4" key="1">
    <citation type="journal article" date="2019" name="Int. J. Syst. Evol. Microbiol.">
        <title>The Global Catalogue of Microorganisms (GCM) 10K type strain sequencing project: providing services to taxonomists for standard genome sequencing and annotation.</title>
        <authorList>
            <consortium name="The Broad Institute Genomics Platform"/>
            <consortium name="The Broad Institute Genome Sequencing Center for Infectious Disease"/>
            <person name="Wu L."/>
            <person name="Ma J."/>
        </authorList>
    </citation>
    <scope>NUCLEOTIDE SEQUENCE [LARGE SCALE GENOMIC DNA]</scope>
    <source>
        <strain evidence="4">JCM 6242</strain>
    </source>
</reference>
<evidence type="ECO:0000313" key="4">
    <source>
        <dbReference type="Proteomes" id="UP001500831"/>
    </source>
</evidence>
<evidence type="ECO:0000313" key="3">
    <source>
        <dbReference type="EMBL" id="GAA2901613.1"/>
    </source>
</evidence>
<dbReference type="RefSeq" id="WP_344980006.1">
    <property type="nucleotide sequence ID" value="NZ_BAAAVI010000071.1"/>
</dbReference>
<dbReference type="InterPro" id="IPR020845">
    <property type="entry name" value="AMP-binding_CS"/>
</dbReference>
<dbReference type="Gene3D" id="3.40.50.12780">
    <property type="entry name" value="N-terminal domain of ligase-like"/>
    <property type="match status" value="1"/>
</dbReference>
<name>A0ABP6IN65_9ACTN</name>
<dbReference type="Proteomes" id="UP001500831">
    <property type="component" value="Unassembled WGS sequence"/>
</dbReference>
<keyword evidence="4" id="KW-1185">Reference proteome</keyword>
<comment type="caution">
    <text evidence="3">The sequence shown here is derived from an EMBL/GenBank/DDBJ whole genome shotgun (WGS) entry which is preliminary data.</text>
</comment>
<evidence type="ECO:0000259" key="1">
    <source>
        <dbReference type="Pfam" id="PF00501"/>
    </source>
</evidence>
<feature type="domain" description="AMP-dependent synthetase/ligase" evidence="1">
    <location>
        <begin position="21"/>
        <end position="376"/>
    </location>
</feature>
<dbReference type="GO" id="GO:0016874">
    <property type="term" value="F:ligase activity"/>
    <property type="evidence" value="ECO:0007669"/>
    <property type="project" value="UniProtKB-KW"/>
</dbReference>
<dbReference type="InterPro" id="IPR050237">
    <property type="entry name" value="ATP-dep_AMP-bd_enzyme"/>
</dbReference>
<organism evidence="3 4">
    <name type="scientific">Streptosporangium fragile</name>
    <dbReference type="NCBI Taxonomy" id="46186"/>
    <lineage>
        <taxon>Bacteria</taxon>
        <taxon>Bacillati</taxon>
        <taxon>Actinomycetota</taxon>
        <taxon>Actinomycetes</taxon>
        <taxon>Streptosporangiales</taxon>
        <taxon>Streptosporangiaceae</taxon>
        <taxon>Streptosporangium</taxon>
    </lineage>
</organism>
<evidence type="ECO:0000259" key="2">
    <source>
        <dbReference type="Pfam" id="PF13193"/>
    </source>
</evidence>
<dbReference type="InterPro" id="IPR000873">
    <property type="entry name" value="AMP-dep_synth/lig_dom"/>
</dbReference>
<dbReference type="SUPFAM" id="SSF56801">
    <property type="entry name" value="Acetyl-CoA synthetase-like"/>
    <property type="match status" value="1"/>
</dbReference>
<dbReference type="InterPro" id="IPR042099">
    <property type="entry name" value="ANL_N_sf"/>
</dbReference>
<dbReference type="Gene3D" id="3.30.300.30">
    <property type="match status" value="1"/>
</dbReference>
<feature type="domain" description="AMP-binding enzyme C-terminal" evidence="2">
    <location>
        <begin position="428"/>
        <end position="502"/>
    </location>
</feature>
<dbReference type="EMBL" id="BAAAVI010000071">
    <property type="protein sequence ID" value="GAA2901613.1"/>
    <property type="molecule type" value="Genomic_DNA"/>
</dbReference>
<dbReference type="Pfam" id="PF00501">
    <property type="entry name" value="AMP-binding"/>
    <property type="match status" value="1"/>
</dbReference>
<accession>A0ABP6IN65</accession>
<dbReference type="PANTHER" id="PTHR43767:SF1">
    <property type="entry name" value="NONRIBOSOMAL PEPTIDE SYNTHASE PES1 (EUROFUNG)-RELATED"/>
    <property type="match status" value="1"/>
</dbReference>
<dbReference type="InterPro" id="IPR045851">
    <property type="entry name" value="AMP-bd_C_sf"/>
</dbReference>
<dbReference type="PROSITE" id="PS00455">
    <property type="entry name" value="AMP_BINDING"/>
    <property type="match status" value="1"/>
</dbReference>
<dbReference type="InterPro" id="IPR025110">
    <property type="entry name" value="AMP-bd_C"/>
</dbReference>
<dbReference type="PANTHER" id="PTHR43767">
    <property type="entry name" value="LONG-CHAIN-FATTY-ACID--COA LIGASE"/>
    <property type="match status" value="1"/>
</dbReference>
<sequence length="529" mass="55918">MARPTPAGSPYGNYAHAVLTANALRTPDRVALTYCGEQSFTYAELDRLVNRRAHALSSAGVEPGQRVAALLNETLHVAEVYLAAAKLGAVTAALNPYWPVDTLRAVVAHSRADTFVYDSTVERAVAEIRPRLPEITRWIKVGGPGADAVDLDALTGDAPEEEPALGASGDDPLALYYTSGTTGLPKAVVHTHASSLATAQIWLDVPRAEDSVLGTGAIIWGIGFPALVGPALYAGMRLVLEQDWGPGNFLKVVPRERVTHVSQIPSFYAALLGSDEHEGVDLSSLRVIMLGGEPLPAALLARMKERLPDAGVYSYYGQTEAPYTCFGRVDDGSTPLGSSGRARTGNAVRVTGPSGERVVGEVGEINLAGPHRMAGYDGLPDKTAEVLRGEWYVGGDLGVLSEDGTLTVLGRREDSILKGGVWSQPSSVEEAAVALDGVAEAGAVGVPAQAEGRDAVEQRILLAVVARSGHSLDPAKVALSLAEALPAHRRPDHVVVAPELPHFQDASGGPGKLLRREIRDRYHHLLDEA</sequence>
<proteinExistence type="predicted"/>
<gene>
    <name evidence="3" type="primary">fadD5</name>
    <name evidence="3" type="ORF">GCM10010517_67440</name>
</gene>